<dbReference type="Proteomes" id="UP001331561">
    <property type="component" value="Unassembled WGS sequence"/>
</dbReference>
<accession>A0ABU6K5X7</accession>
<comment type="caution">
    <text evidence="3">The sequence shown here is derived from an EMBL/GenBank/DDBJ whole genome shotgun (WGS) entry which is preliminary data.</text>
</comment>
<sequence length="638" mass="70103">MSEPADQPAKISSSLSRQALDECRTALLDTLGGVLRDFKYIDIGVVDATLSAAREQFDQLAGLRDRKTFESQRSLTASRISLVHEDDLEFSIRLSDLAQQLRESCELQLGQLHLRFMTLLDQQEAAPEQLPVGPETVGSAVRALAAEAGLTGDERIRLLQDMRSTLISRLRALYQNLNARLDELGIEQKSLLRAPSDRPAARNAVSMEQAPAAAPTPQSQALDPMLAGALRDRMISWLDEQLAGGSNTPQVARQLGRTELAGLLPNESRQAVDCIERVLDRLAAHPDIPPAAKQPLEGLRVPLLKLALRAPEFVNQPEHPARKLLTALAREASELPPDAAPGTTQLNLIEASVSRLTREYTTDAAVFAEVLAVLENARHERLAALTRRVESYAEGIRIEERSELARRHASKAIRALCAQEPPRTVQLFLEHYWSVVLRRTLTTYGERSEEWTQALKVADGLIWSMQPKPEGAERDRLASMLPRLAQHLQNGLDAIRVKAETRDKLLERFASLHAESLQGRDPRLIEPSVSAPADDASRLDKVSGTEGLQILRRPGYLPREPEIPAALSALEIGQSLRLVLPGGIPGSGVIAAITPARQVFLLQMRPDNKPLAVAWSEIARQQAAGTLGFSRAPALFDL</sequence>
<evidence type="ECO:0000256" key="1">
    <source>
        <dbReference type="SAM" id="Coils"/>
    </source>
</evidence>
<dbReference type="RefSeq" id="WP_327600015.1">
    <property type="nucleotide sequence ID" value="NZ_JAYXHS010000003.1"/>
</dbReference>
<proteinExistence type="predicted"/>
<keyword evidence="4" id="KW-1185">Reference proteome</keyword>
<evidence type="ECO:0000313" key="4">
    <source>
        <dbReference type="Proteomes" id="UP001331561"/>
    </source>
</evidence>
<feature type="region of interest" description="Disordered" evidence="2">
    <location>
        <begin position="195"/>
        <end position="220"/>
    </location>
</feature>
<gene>
    <name evidence="3" type="ORF">VVD49_14975</name>
</gene>
<name>A0ABU6K5X7_9RHOO</name>
<feature type="compositionally biased region" description="Low complexity" evidence="2">
    <location>
        <begin position="209"/>
        <end position="220"/>
    </location>
</feature>
<feature type="coiled-coil region" evidence="1">
    <location>
        <begin position="167"/>
        <end position="194"/>
    </location>
</feature>
<keyword evidence="1" id="KW-0175">Coiled coil</keyword>
<evidence type="ECO:0000313" key="3">
    <source>
        <dbReference type="EMBL" id="MEC5387034.1"/>
    </source>
</evidence>
<organism evidence="3 4">
    <name type="scientific">Uliginosibacterium silvisoli</name>
    <dbReference type="NCBI Taxonomy" id="3114758"/>
    <lineage>
        <taxon>Bacteria</taxon>
        <taxon>Pseudomonadati</taxon>
        <taxon>Pseudomonadota</taxon>
        <taxon>Betaproteobacteria</taxon>
        <taxon>Rhodocyclales</taxon>
        <taxon>Zoogloeaceae</taxon>
        <taxon>Uliginosibacterium</taxon>
    </lineage>
</organism>
<dbReference type="Pfam" id="PF07793">
    <property type="entry name" value="DUF1631"/>
    <property type="match status" value="2"/>
</dbReference>
<reference evidence="3 4" key="1">
    <citation type="submission" date="2024-01" db="EMBL/GenBank/DDBJ databases">
        <title>Uliginosibacterium soil sp. nov.</title>
        <authorList>
            <person name="Lv Y."/>
        </authorList>
    </citation>
    <scope>NUCLEOTIDE SEQUENCE [LARGE SCALE GENOMIC DNA]</scope>
    <source>
        <strain evidence="3 4">H3</strain>
    </source>
</reference>
<dbReference type="InterPro" id="IPR012434">
    <property type="entry name" value="DUF1631"/>
</dbReference>
<dbReference type="EMBL" id="JAYXHS010000003">
    <property type="protein sequence ID" value="MEC5387034.1"/>
    <property type="molecule type" value="Genomic_DNA"/>
</dbReference>
<protein>
    <submittedName>
        <fullName evidence="3">DUF1631 family protein</fullName>
    </submittedName>
</protein>
<evidence type="ECO:0000256" key="2">
    <source>
        <dbReference type="SAM" id="MobiDB-lite"/>
    </source>
</evidence>